<organism evidence="1 2">
    <name type="scientific">Hymenobacter canadensis</name>
    <dbReference type="NCBI Taxonomy" id="2999067"/>
    <lineage>
        <taxon>Bacteria</taxon>
        <taxon>Pseudomonadati</taxon>
        <taxon>Bacteroidota</taxon>
        <taxon>Cytophagia</taxon>
        <taxon>Cytophagales</taxon>
        <taxon>Hymenobacteraceae</taxon>
        <taxon>Hymenobacter</taxon>
    </lineage>
</organism>
<dbReference type="Proteomes" id="UP001211005">
    <property type="component" value="Chromosome"/>
</dbReference>
<protein>
    <submittedName>
        <fullName evidence="1">Uncharacterized protein</fullName>
    </submittedName>
</protein>
<reference evidence="1 2" key="1">
    <citation type="submission" date="2022-12" db="EMBL/GenBank/DDBJ databases">
        <title>Hymenobacter canadensis sp. nov. isolated from lake water of the Cambridge Bay, Canada.</title>
        <authorList>
            <person name="Kim W.H."/>
            <person name="Lee Y.M."/>
        </authorList>
    </citation>
    <scope>NUCLEOTIDE SEQUENCE [LARGE SCALE GENOMIC DNA]</scope>
    <source>
        <strain evidence="1 2">PAMC 29467</strain>
    </source>
</reference>
<gene>
    <name evidence="1" type="ORF">O3303_07235</name>
</gene>
<evidence type="ECO:0000313" key="1">
    <source>
        <dbReference type="EMBL" id="WBA43352.1"/>
    </source>
</evidence>
<dbReference type="EMBL" id="CP114767">
    <property type="protein sequence ID" value="WBA43352.1"/>
    <property type="molecule type" value="Genomic_DNA"/>
</dbReference>
<name>A0ABY7LSF5_9BACT</name>
<dbReference type="RefSeq" id="WP_269561391.1">
    <property type="nucleotide sequence ID" value="NZ_CP114767.1"/>
</dbReference>
<evidence type="ECO:0000313" key="2">
    <source>
        <dbReference type="Proteomes" id="UP001211005"/>
    </source>
</evidence>
<sequence>MEKEPMLSLCDNDLQDKNYELIMTSAKSWKSIESHYTDGVRSGRKLEPLLELVQLINASSLSTRLYAFTSVDKLIISIYPDIKLDREALHIVFDYYKQKWEFKYFAKSYQKPEFVRYYPAEAVLEKFEQFISMIRW</sequence>
<accession>A0ABY7LSF5</accession>
<keyword evidence="2" id="KW-1185">Reference proteome</keyword>
<proteinExistence type="predicted"/>